<feature type="compositionally biased region" description="Polar residues" evidence="1">
    <location>
        <begin position="476"/>
        <end position="498"/>
    </location>
</feature>
<dbReference type="Gene3D" id="1.10.10.10">
    <property type="entry name" value="Winged helix-like DNA-binding domain superfamily/Winged helix DNA-binding domain"/>
    <property type="match status" value="2"/>
</dbReference>
<organism evidence="2 3">
    <name type="scientific">Tieghemiomyces parasiticus</name>
    <dbReference type="NCBI Taxonomy" id="78921"/>
    <lineage>
        <taxon>Eukaryota</taxon>
        <taxon>Fungi</taxon>
        <taxon>Fungi incertae sedis</taxon>
        <taxon>Zoopagomycota</taxon>
        <taxon>Kickxellomycotina</taxon>
        <taxon>Dimargaritomycetes</taxon>
        <taxon>Dimargaritales</taxon>
        <taxon>Dimargaritaceae</taxon>
        <taxon>Tieghemiomyces</taxon>
    </lineage>
</organism>
<keyword evidence="3" id="KW-1185">Reference proteome</keyword>
<sequence length="553" mass="59651">MTPIPVSHRRRLRKALHPQKSITAPLALAPLNIMVPEPGTRHEKLTGPPTPALEPREDGLNLAMSSLASPDPKLNGKDSEADELLPTPPRSVSPIALSWGSLVGPTPGLSIRYTPQEGTVFTNPTADRPPAHPLIALDVYTAFRTDPQALWRWTTLDSRSGPHPSPHASRRTTRRGAGDGSTQSSPRPRSKPRTRREAATPSKRVRGAMDATSSSPLLPTKKVAQSPLVESIDLPSPSLKRQTSYSQASTPVPSSDGDTFEYAAGRGQRSYDTRRQQKIYYNALSNSALTHATPIADEDRGEEVDRESDADSVGYGSATGQRGAPGDATTRGRRRGPTKHTIKRNSRGYPTVSWPKGAPLDVSGDINYKHLTEPERHVCSTLRVPPHQYLQIKDTLINAAREAGVALDEGIVELARTKARQNGEETAPQPIADAAAPANLVSTSEFPPSIAVTAAPASPSGEAAAKEGTELPATPVTDTVSRTSTASPRLPTATSLPDTSRVKESEEKEKPGPTSQVHKPFRKRDAQKLCRIDVNKTSKIVDWFVDMGWLTLT</sequence>
<feature type="compositionally biased region" description="Polar residues" evidence="1">
    <location>
        <begin position="239"/>
        <end position="257"/>
    </location>
</feature>
<dbReference type="InterPro" id="IPR009057">
    <property type="entry name" value="Homeodomain-like_sf"/>
</dbReference>
<feature type="compositionally biased region" description="Low complexity" evidence="1">
    <location>
        <begin position="454"/>
        <end position="463"/>
    </location>
</feature>
<feature type="compositionally biased region" description="Acidic residues" evidence="1">
    <location>
        <begin position="299"/>
        <end position="310"/>
    </location>
</feature>
<dbReference type="AlphaFoldDB" id="A0A9W7ZRF7"/>
<evidence type="ECO:0000313" key="2">
    <source>
        <dbReference type="EMBL" id="KAJ1915057.1"/>
    </source>
</evidence>
<feature type="region of interest" description="Disordered" evidence="1">
    <location>
        <begin position="451"/>
        <end position="522"/>
    </location>
</feature>
<proteinExistence type="predicted"/>
<dbReference type="Proteomes" id="UP001150569">
    <property type="component" value="Unassembled WGS sequence"/>
</dbReference>
<feature type="compositionally biased region" description="Basic and acidic residues" evidence="1">
    <location>
        <begin position="500"/>
        <end position="511"/>
    </location>
</feature>
<feature type="region of interest" description="Disordered" evidence="1">
    <location>
        <begin position="292"/>
        <end position="356"/>
    </location>
</feature>
<dbReference type="InterPro" id="IPR036388">
    <property type="entry name" value="WH-like_DNA-bd_sf"/>
</dbReference>
<dbReference type="SUPFAM" id="SSF46689">
    <property type="entry name" value="Homeodomain-like"/>
    <property type="match status" value="2"/>
</dbReference>
<feature type="compositionally biased region" description="Basic residues" evidence="1">
    <location>
        <begin position="331"/>
        <end position="346"/>
    </location>
</feature>
<evidence type="ECO:0008006" key="4">
    <source>
        <dbReference type="Google" id="ProtNLM"/>
    </source>
</evidence>
<feature type="region of interest" description="Disordered" evidence="1">
    <location>
        <begin position="154"/>
        <end position="261"/>
    </location>
</feature>
<feature type="region of interest" description="Disordered" evidence="1">
    <location>
        <begin position="37"/>
        <end position="89"/>
    </location>
</feature>
<dbReference type="EMBL" id="JANBPT010000650">
    <property type="protein sequence ID" value="KAJ1915057.1"/>
    <property type="molecule type" value="Genomic_DNA"/>
</dbReference>
<evidence type="ECO:0000256" key="1">
    <source>
        <dbReference type="SAM" id="MobiDB-lite"/>
    </source>
</evidence>
<accession>A0A9W7ZRF7</accession>
<gene>
    <name evidence="2" type="ORF">IWQ60_008575</name>
</gene>
<reference evidence="2" key="1">
    <citation type="submission" date="2022-07" db="EMBL/GenBank/DDBJ databases">
        <title>Phylogenomic reconstructions and comparative analyses of Kickxellomycotina fungi.</title>
        <authorList>
            <person name="Reynolds N.K."/>
            <person name="Stajich J.E."/>
            <person name="Barry K."/>
            <person name="Grigoriev I.V."/>
            <person name="Crous P."/>
            <person name="Smith M.E."/>
        </authorList>
    </citation>
    <scope>NUCLEOTIDE SEQUENCE</scope>
    <source>
        <strain evidence="2">RSA 861</strain>
    </source>
</reference>
<dbReference type="OrthoDB" id="5598695at2759"/>
<protein>
    <recommendedName>
        <fullName evidence="4">SWIRM domain-containing protein</fullName>
    </recommendedName>
</protein>
<comment type="caution">
    <text evidence="2">The sequence shown here is derived from an EMBL/GenBank/DDBJ whole genome shotgun (WGS) entry which is preliminary data.</text>
</comment>
<evidence type="ECO:0000313" key="3">
    <source>
        <dbReference type="Proteomes" id="UP001150569"/>
    </source>
</evidence>
<name>A0A9W7ZRF7_9FUNG</name>